<dbReference type="Proteomes" id="UP000299102">
    <property type="component" value="Unassembled WGS sequence"/>
</dbReference>
<evidence type="ECO:0000313" key="2">
    <source>
        <dbReference type="Proteomes" id="UP000299102"/>
    </source>
</evidence>
<sequence>MLNPPALQVEEYIKASVFDVVIISLPMTVSSPRPSLGRCARLKIQDSQLDLYSTADIGRRGLDSSTSASGALRIGRCHTPSSPSRLNVFFEERIRRSV</sequence>
<gene>
    <name evidence="1" type="ORF">EVAR_43952_1</name>
</gene>
<dbReference type="AlphaFoldDB" id="A0A4C1XXD0"/>
<organism evidence="1 2">
    <name type="scientific">Eumeta variegata</name>
    <name type="common">Bagworm moth</name>
    <name type="synonym">Eumeta japonica</name>
    <dbReference type="NCBI Taxonomy" id="151549"/>
    <lineage>
        <taxon>Eukaryota</taxon>
        <taxon>Metazoa</taxon>
        <taxon>Ecdysozoa</taxon>
        <taxon>Arthropoda</taxon>
        <taxon>Hexapoda</taxon>
        <taxon>Insecta</taxon>
        <taxon>Pterygota</taxon>
        <taxon>Neoptera</taxon>
        <taxon>Endopterygota</taxon>
        <taxon>Lepidoptera</taxon>
        <taxon>Glossata</taxon>
        <taxon>Ditrysia</taxon>
        <taxon>Tineoidea</taxon>
        <taxon>Psychidae</taxon>
        <taxon>Oiketicinae</taxon>
        <taxon>Eumeta</taxon>
    </lineage>
</organism>
<reference evidence="1 2" key="1">
    <citation type="journal article" date="2019" name="Commun. Biol.">
        <title>The bagworm genome reveals a unique fibroin gene that provides high tensile strength.</title>
        <authorList>
            <person name="Kono N."/>
            <person name="Nakamura H."/>
            <person name="Ohtoshi R."/>
            <person name="Tomita M."/>
            <person name="Numata K."/>
            <person name="Arakawa K."/>
        </authorList>
    </citation>
    <scope>NUCLEOTIDE SEQUENCE [LARGE SCALE GENOMIC DNA]</scope>
</reference>
<dbReference type="EMBL" id="BGZK01001018">
    <property type="protein sequence ID" value="GBP68621.1"/>
    <property type="molecule type" value="Genomic_DNA"/>
</dbReference>
<accession>A0A4C1XXD0</accession>
<name>A0A4C1XXD0_EUMVA</name>
<keyword evidence="2" id="KW-1185">Reference proteome</keyword>
<evidence type="ECO:0000313" key="1">
    <source>
        <dbReference type="EMBL" id="GBP68621.1"/>
    </source>
</evidence>
<proteinExistence type="predicted"/>
<protein>
    <submittedName>
        <fullName evidence="1">Uncharacterized protein</fullName>
    </submittedName>
</protein>
<comment type="caution">
    <text evidence="1">The sequence shown here is derived from an EMBL/GenBank/DDBJ whole genome shotgun (WGS) entry which is preliminary data.</text>
</comment>